<dbReference type="Gene3D" id="2.102.10.10">
    <property type="entry name" value="Rieske [2Fe-2S] iron-sulphur domain"/>
    <property type="match status" value="1"/>
</dbReference>
<dbReference type="GO" id="GO:0051537">
    <property type="term" value="F:2 iron, 2 sulfur cluster binding"/>
    <property type="evidence" value="ECO:0007669"/>
    <property type="project" value="UniProtKB-KW"/>
</dbReference>
<keyword evidence="3" id="KW-0001">2Fe-2S</keyword>
<proteinExistence type="predicted"/>
<keyword evidence="4" id="KW-0479">Metal-binding</keyword>
<protein>
    <recommendedName>
        <fullName evidence="2">Cytochrome bc1 complex Rieske iron-sulfur subunit</fullName>
    </recommendedName>
    <alternativeName>
        <fullName evidence="8">Cytochrome bc1 reductase complex subunit QcrA</fullName>
    </alternativeName>
</protein>
<dbReference type="InterPro" id="IPR017941">
    <property type="entry name" value="Rieske_2Fe-2S"/>
</dbReference>
<gene>
    <name evidence="11" type="ORF">F8O04_05835</name>
</gene>
<evidence type="ECO:0000256" key="1">
    <source>
        <dbReference type="ARBA" id="ARBA00002494"/>
    </source>
</evidence>
<keyword evidence="5" id="KW-0408">Iron</keyword>
<dbReference type="InterPro" id="IPR005805">
    <property type="entry name" value="Rieske_Fe-S_prot_C"/>
</dbReference>
<evidence type="ECO:0000313" key="12">
    <source>
        <dbReference type="Proteomes" id="UP000431744"/>
    </source>
</evidence>
<dbReference type="GO" id="GO:0016020">
    <property type="term" value="C:membrane"/>
    <property type="evidence" value="ECO:0007669"/>
    <property type="project" value="InterPro"/>
</dbReference>
<dbReference type="CDD" id="cd03467">
    <property type="entry name" value="Rieske"/>
    <property type="match status" value="1"/>
</dbReference>
<sequence>MIERLPSIHDALPRGAARPVSRRSVAIAGGSVAVASVLAACAGNAPGDDGGVDAATGGPGEDATAGGAAGGEVLATVSLAEVPVRGGLIVSEVPLVVTQPTEGDVRAFSGVCTHQGCAVASVSSRGVMCPCHSSLFDLADGSPIGGPATEPLRALSADVSGDSVTVTLAG</sequence>
<dbReference type="GO" id="GO:0016705">
    <property type="term" value="F:oxidoreductase activity, acting on paired donors, with incorporation or reduction of molecular oxygen"/>
    <property type="evidence" value="ECO:0007669"/>
    <property type="project" value="UniProtKB-ARBA"/>
</dbReference>
<dbReference type="GO" id="GO:0004497">
    <property type="term" value="F:monooxygenase activity"/>
    <property type="evidence" value="ECO:0007669"/>
    <property type="project" value="UniProtKB-ARBA"/>
</dbReference>
<dbReference type="EMBL" id="WBJY01000001">
    <property type="protein sequence ID" value="KAB1649755.1"/>
    <property type="molecule type" value="Genomic_DNA"/>
</dbReference>
<dbReference type="Pfam" id="PF00355">
    <property type="entry name" value="Rieske"/>
    <property type="match status" value="1"/>
</dbReference>
<keyword evidence="7" id="KW-1015">Disulfide bond</keyword>
<keyword evidence="12" id="KW-1185">Reference proteome</keyword>
<accession>A0A6H9WST2</accession>
<feature type="domain" description="Rieske" evidence="10">
    <location>
        <begin position="74"/>
        <end position="166"/>
    </location>
</feature>
<dbReference type="GO" id="GO:0046872">
    <property type="term" value="F:metal ion binding"/>
    <property type="evidence" value="ECO:0007669"/>
    <property type="project" value="UniProtKB-KW"/>
</dbReference>
<evidence type="ECO:0000256" key="7">
    <source>
        <dbReference type="ARBA" id="ARBA00023157"/>
    </source>
</evidence>
<dbReference type="InterPro" id="IPR036922">
    <property type="entry name" value="Rieske_2Fe-2S_sf"/>
</dbReference>
<dbReference type="PANTHER" id="PTHR10134">
    <property type="entry name" value="CYTOCHROME B-C1 COMPLEX SUBUNIT RIESKE, MITOCHONDRIAL"/>
    <property type="match status" value="1"/>
</dbReference>
<evidence type="ECO:0000256" key="5">
    <source>
        <dbReference type="ARBA" id="ARBA00023004"/>
    </source>
</evidence>
<comment type="function">
    <text evidence="1">Iron-sulfur subunit of the cytochrome bc1 complex, an essential component of the respiratory electron transport chain required for ATP synthesis. The bc1 complex catalyzes the oxidation of menaquinol and the reduction of cytochrome c in the respiratory chain. The bc1 complex operates through a Q-cycle mechanism that couples electron transfer to generation of the proton gradient that drives ATP synthesis.</text>
</comment>
<evidence type="ECO:0000256" key="2">
    <source>
        <dbReference type="ARBA" id="ARBA00015816"/>
    </source>
</evidence>
<keyword evidence="6" id="KW-0411">Iron-sulfur</keyword>
<evidence type="ECO:0000313" key="11">
    <source>
        <dbReference type="EMBL" id="KAB1649755.1"/>
    </source>
</evidence>
<evidence type="ECO:0000256" key="3">
    <source>
        <dbReference type="ARBA" id="ARBA00022714"/>
    </source>
</evidence>
<organism evidence="11 12">
    <name type="scientific">Pseudoclavibacter endophyticus</name>
    <dbReference type="NCBI Taxonomy" id="1778590"/>
    <lineage>
        <taxon>Bacteria</taxon>
        <taxon>Bacillati</taxon>
        <taxon>Actinomycetota</taxon>
        <taxon>Actinomycetes</taxon>
        <taxon>Micrococcales</taxon>
        <taxon>Microbacteriaceae</taxon>
        <taxon>Pseudoclavibacter</taxon>
    </lineage>
</organism>
<comment type="cofactor">
    <cofactor evidence="9">
        <name>[2Fe-2S] cluster</name>
        <dbReference type="ChEBI" id="CHEBI:190135"/>
    </cofactor>
</comment>
<evidence type="ECO:0000256" key="9">
    <source>
        <dbReference type="ARBA" id="ARBA00034078"/>
    </source>
</evidence>
<dbReference type="PROSITE" id="PS51296">
    <property type="entry name" value="RIESKE"/>
    <property type="match status" value="1"/>
</dbReference>
<dbReference type="PRINTS" id="PR00162">
    <property type="entry name" value="RIESKE"/>
</dbReference>
<name>A0A6H9WST2_9MICO</name>
<comment type="caution">
    <text evidence="11">The sequence shown here is derived from an EMBL/GenBank/DDBJ whole genome shotgun (WGS) entry which is preliminary data.</text>
</comment>
<dbReference type="SUPFAM" id="SSF50022">
    <property type="entry name" value="ISP domain"/>
    <property type="match status" value="1"/>
</dbReference>
<evidence type="ECO:0000256" key="8">
    <source>
        <dbReference type="ARBA" id="ARBA00029586"/>
    </source>
</evidence>
<reference evidence="11 12" key="1">
    <citation type="submission" date="2019-09" db="EMBL/GenBank/DDBJ databases">
        <title>Phylogeny of genus Pseudoclavibacter and closely related genus.</title>
        <authorList>
            <person name="Li Y."/>
        </authorList>
    </citation>
    <scope>NUCLEOTIDE SEQUENCE [LARGE SCALE GENOMIC DNA]</scope>
    <source>
        <strain evidence="11 12">EGI 60007</strain>
    </source>
</reference>
<dbReference type="Proteomes" id="UP000431744">
    <property type="component" value="Unassembled WGS sequence"/>
</dbReference>
<dbReference type="OrthoDB" id="25106at2"/>
<dbReference type="RefSeq" id="WP_158028340.1">
    <property type="nucleotide sequence ID" value="NZ_BMHG01000001.1"/>
</dbReference>
<evidence type="ECO:0000256" key="4">
    <source>
        <dbReference type="ARBA" id="ARBA00022723"/>
    </source>
</evidence>
<dbReference type="InterPro" id="IPR014349">
    <property type="entry name" value="Rieske_Fe-S_prot"/>
</dbReference>
<evidence type="ECO:0000259" key="10">
    <source>
        <dbReference type="PROSITE" id="PS51296"/>
    </source>
</evidence>
<evidence type="ECO:0000256" key="6">
    <source>
        <dbReference type="ARBA" id="ARBA00023014"/>
    </source>
</evidence>
<dbReference type="AlphaFoldDB" id="A0A6H9WST2"/>